<evidence type="ECO:0000259" key="6">
    <source>
        <dbReference type="Pfam" id="PF17384"/>
    </source>
</evidence>
<dbReference type="CDD" id="cd01734">
    <property type="entry name" value="YlxS_C"/>
    <property type="match status" value="1"/>
</dbReference>
<dbReference type="PANTHER" id="PTHR33867">
    <property type="entry name" value="RIBOSOME MATURATION FACTOR RIMP"/>
    <property type="match status" value="1"/>
</dbReference>
<keyword evidence="8" id="KW-1185">Reference proteome</keyword>
<evidence type="ECO:0000313" key="8">
    <source>
        <dbReference type="Proteomes" id="UP000237061"/>
    </source>
</evidence>
<feature type="compositionally biased region" description="Basic and acidic residues" evidence="4">
    <location>
        <begin position="1"/>
        <end position="17"/>
    </location>
</feature>
<evidence type="ECO:0000313" key="7">
    <source>
        <dbReference type="EMBL" id="POH72706.1"/>
    </source>
</evidence>
<feature type="region of interest" description="Disordered" evidence="4">
    <location>
        <begin position="1"/>
        <end position="22"/>
    </location>
</feature>
<dbReference type="GO" id="GO:0006412">
    <property type="term" value="P:translation"/>
    <property type="evidence" value="ECO:0007669"/>
    <property type="project" value="TreeGrafter"/>
</dbReference>
<dbReference type="HAMAP" id="MF_01077">
    <property type="entry name" value="RimP"/>
    <property type="match status" value="1"/>
</dbReference>
<dbReference type="InterPro" id="IPR028989">
    <property type="entry name" value="RimP_N"/>
</dbReference>
<comment type="function">
    <text evidence="3">Required for maturation of 30S ribosomal subunits.</text>
</comment>
<dbReference type="InterPro" id="IPR028998">
    <property type="entry name" value="RimP_C"/>
</dbReference>
<feature type="domain" description="Ribosome maturation factor RimP N-terminal" evidence="5">
    <location>
        <begin position="37"/>
        <end position="113"/>
    </location>
</feature>
<dbReference type="GO" id="GO:0005829">
    <property type="term" value="C:cytosol"/>
    <property type="evidence" value="ECO:0007669"/>
    <property type="project" value="TreeGrafter"/>
</dbReference>
<evidence type="ECO:0000256" key="1">
    <source>
        <dbReference type="ARBA" id="ARBA00022490"/>
    </source>
</evidence>
<dbReference type="Pfam" id="PF17384">
    <property type="entry name" value="DUF150_C"/>
    <property type="match status" value="1"/>
</dbReference>
<comment type="caution">
    <text evidence="7">The sequence shown here is derived from an EMBL/GenBank/DDBJ whole genome shotgun (WGS) entry which is preliminary data.</text>
</comment>
<comment type="subcellular location">
    <subcellularLocation>
        <location evidence="3">Cytoplasm</location>
    </subcellularLocation>
</comment>
<dbReference type="InterPro" id="IPR035956">
    <property type="entry name" value="RimP_N_sf"/>
</dbReference>
<proteinExistence type="inferred from homology"/>
<keyword evidence="1 3" id="KW-0963">Cytoplasm</keyword>
<dbReference type="PANTHER" id="PTHR33867:SF1">
    <property type="entry name" value="RIBOSOME MATURATION FACTOR RIMP"/>
    <property type="match status" value="1"/>
</dbReference>
<dbReference type="Gene3D" id="3.30.300.70">
    <property type="entry name" value="RimP-like superfamily, N-terminal"/>
    <property type="match status" value="1"/>
</dbReference>
<dbReference type="GO" id="GO:0000028">
    <property type="term" value="P:ribosomal small subunit assembly"/>
    <property type="evidence" value="ECO:0007669"/>
    <property type="project" value="TreeGrafter"/>
</dbReference>
<dbReference type="InterPro" id="IPR036847">
    <property type="entry name" value="RimP_C_sf"/>
</dbReference>
<evidence type="ECO:0000256" key="4">
    <source>
        <dbReference type="SAM" id="MobiDB-lite"/>
    </source>
</evidence>
<organism evidence="7 8">
    <name type="scientific">Arthrobacter glacialis</name>
    <dbReference type="NCBI Taxonomy" id="1664"/>
    <lineage>
        <taxon>Bacteria</taxon>
        <taxon>Bacillati</taxon>
        <taxon>Actinomycetota</taxon>
        <taxon>Actinomycetes</taxon>
        <taxon>Micrococcales</taxon>
        <taxon>Micrococcaceae</taxon>
        <taxon>Arthrobacter</taxon>
    </lineage>
</organism>
<evidence type="ECO:0000259" key="5">
    <source>
        <dbReference type="Pfam" id="PF02576"/>
    </source>
</evidence>
<protein>
    <recommendedName>
        <fullName evidence="3">Ribosome maturation factor RimP</fullName>
    </recommendedName>
</protein>
<feature type="domain" description="Ribosome maturation factor RimP C-terminal" evidence="6">
    <location>
        <begin position="117"/>
        <end position="189"/>
    </location>
</feature>
<name>A0A2S3ZTX3_ARTGL</name>
<dbReference type="RefSeq" id="WP_103466353.1">
    <property type="nucleotide sequence ID" value="NZ_PPXB01000010.1"/>
</dbReference>
<gene>
    <name evidence="3" type="primary">rimP</name>
    <name evidence="7" type="ORF">CVS27_13880</name>
</gene>
<comment type="similarity">
    <text evidence="3">Belongs to the RimP family.</text>
</comment>
<evidence type="ECO:0000256" key="3">
    <source>
        <dbReference type="HAMAP-Rule" id="MF_01077"/>
    </source>
</evidence>
<dbReference type="InterPro" id="IPR003728">
    <property type="entry name" value="Ribosome_maturation_RimP"/>
</dbReference>
<dbReference type="AlphaFoldDB" id="A0A2S3ZTX3"/>
<dbReference type="Pfam" id="PF02576">
    <property type="entry name" value="RimP_N"/>
    <property type="match status" value="1"/>
</dbReference>
<accession>A0A2S3ZTX3</accession>
<dbReference type="Proteomes" id="UP000237061">
    <property type="component" value="Unassembled WGS sequence"/>
</dbReference>
<evidence type="ECO:0000256" key="2">
    <source>
        <dbReference type="ARBA" id="ARBA00022517"/>
    </source>
</evidence>
<dbReference type="SUPFAM" id="SSF74942">
    <property type="entry name" value="YhbC-like, C-terminal domain"/>
    <property type="match status" value="1"/>
</dbReference>
<dbReference type="OrthoDB" id="9805006at2"/>
<dbReference type="EMBL" id="PPXC01000011">
    <property type="protein sequence ID" value="POH72706.1"/>
    <property type="molecule type" value="Genomic_DNA"/>
</dbReference>
<keyword evidence="2 3" id="KW-0690">Ribosome biogenesis</keyword>
<sequence length="214" mass="23269">MTKPDRPKSAARSEHSHSAHPHAALDTVAEAQRLHELLAPTVTAADLYLEEVKVHLAGSHRTVSVVVDLPEDASGGVGMDAISAISRELSEVMDADPYDDGRAYDLEISSPGATRPLTEPRHWRRALGRMAKVNAADRENFMGRILAVDDDGVLFKPELPVKKGMKAKQGEVEKVLFTAIRRGVVELEFARLEEAELDLEFEPTGGNAVDGEGN</sequence>
<dbReference type="SUPFAM" id="SSF75420">
    <property type="entry name" value="YhbC-like, N-terminal domain"/>
    <property type="match status" value="1"/>
</dbReference>
<reference evidence="7 8" key="1">
    <citation type="submission" date="2018-01" db="EMBL/GenBank/DDBJ databases">
        <title>Arthrobacter sp. nov., from glaciers in China.</title>
        <authorList>
            <person name="Liu Q."/>
            <person name="Xin Y.-H."/>
        </authorList>
    </citation>
    <scope>NUCLEOTIDE SEQUENCE [LARGE SCALE GENOMIC DNA]</scope>
    <source>
        <strain evidence="7 8">HLT2-12-2</strain>
    </source>
</reference>